<feature type="region of interest" description="Disordered" evidence="1">
    <location>
        <begin position="820"/>
        <end position="858"/>
    </location>
</feature>
<dbReference type="PANTHER" id="PTHR16112:SF17">
    <property type="entry name" value="METHYL-CPG-BINDING DOMAIN PROTEIN 6"/>
    <property type="match status" value="1"/>
</dbReference>
<feature type="region of interest" description="Disordered" evidence="1">
    <location>
        <begin position="367"/>
        <end position="467"/>
    </location>
</feature>
<feature type="region of interest" description="Disordered" evidence="1">
    <location>
        <begin position="506"/>
        <end position="533"/>
    </location>
</feature>
<feature type="compositionally biased region" description="Low complexity" evidence="1">
    <location>
        <begin position="231"/>
        <end position="246"/>
    </location>
</feature>
<reference evidence="2" key="3">
    <citation type="submission" date="2025-09" db="UniProtKB">
        <authorList>
            <consortium name="Ensembl"/>
        </authorList>
    </citation>
    <scope>IDENTIFICATION</scope>
</reference>
<dbReference type="FunCoup" id="W5MFA4">
    <property type="interactions" value="471"/>
</dbReference>
<dbReference type="Bgee" id="ENSLOCG00000005853">
    <property type="expression patterns" value="Expressed in zone of skin and 10 other cell types or tissues"/>
</dbReference>
<dbReference type="eggNOG" id="ENOG502QWFZ">
    <property type="taxonomic scope" value="Eukaryota"/>
</dbReference>
<feature type="region of interest" description="Disordered" evidence="1">
    <location>
        <begin position="1"/>
        <end position="262"/>
    </location>
</feature>
<protein>
    <recommendedName>
        <fullName evidence="4">Methyl-CpG binding domain protein 6</fullName>
    </recommendedName>
</protein>
<evidence type="ECO:0008006" key="4">
    <source>
        <dbReference type="Google" id="ProtNLM"/>
    </source>
</evidence>
<feature type="compositionally biased region" description="Low complexity" evidence="1">
    <location>
        <begin position="313"/>
        <end position="326"/>
    </location>
</feature>
<feature type="compositionally biased region" description="Low complexity" evidence="1">
    <location>
        <begin position="393"/>
        <end position="413"/>
    </location>
</feature>
<feature type="region of interest" description="Disordered" evidence="1">
    <location>
        <begin position="695"/>
        <end position="743"/>
    </location>
</feature>
<feature type="compositionally biased region" description="Low complexity" evidence="1">
    <location>
        <begin position="695"/>
        <end position="730"/>
    </location>
</feature>
<dbReference type="HOGENOM" id="CLU_285552_0_0_1"/>
<evidence type="ECO:0000313" key="2">
    <source>
        <dbReference type="Ensembl" id="ENSLOCP00000007063.1"/>
    </source>
</evidence>
<dbReference type="InParanoid" id="W5MFA4"/>
<feature type="region of interest" description="Disordered" evidence="1">
    <location>
        <begin position="876"/>
        <end position="953"/>
    </location>
</feature>
<sequence length="1085" mass="110394">QRSRHYSASEAGLAFAGAPQPSARPFSAHSPTPGGSPKFSLLPASPKSRLEGMLQQYKDSAGHSPVPERRNGQQASAASPGPGGSGLLGLPAGQLLQQHQHHAASFPASSLLSAAAKAQLASQKSQGHAYSQGREAPPKVPISTLQSRPPASRSPGALLVPLAPRTPPAPPDKSSRHKRQRRSPTVLSMLKESHLNSLRAGAELPPSPAERGPPHLHPPPPPASENHLHHPAQAPPAQAAPFSAFPRLPEAQDPQRRSGTLGAAAPQPLSALLHLLSVQSTQAASQPPSGTAACGPALSRTPPAPAGFGLHGQSYHHPQSQSQSQPVMPGLDRSSPSPSAQALTLMSIGVSDCGSLGLSQGEAANVGSNPNALPGQNPLFTLHPNPGGGPDVGSQLLGLLGHPSSSSAAPAGGPCSGTGGSVPRMGAGEALPAGASTNGAGGQTVQASQGSPGIKTPPASSPGPGLLPLAESFPFMSQEQLLQLLSASSGLPSLLGPPFLGSLPLSLWMSGGGQQTQQQPQQQQQQQQPQQGLLNQSSQLNLLPSMLGPQGEVPLGLLGLLNPPPAPGEQGDKLGPQALLTASLLLGQHQAAMLPLAGLGNLNLELLLQQQQLPPLQDGPGAAQPQPVEKAPVLEALLSGAAPVEGLQGLSPAEGPLQALQSLLLPTPPLAPAFLSLSPALLAAALGAADAQALPPHTQVTSPSSALASTSVSSTCTTTASSSGAEGADALLPGPGKTSPLPPQLLTPLLGNGVLGDLSALGSGSLALNNLQAMLGAGPLLLPPLQAPTLGMPLIQGQAAGLNPMACLLNSLQLNMGPTLPVGGDKPINSSGQTSDNTSPAPRHALGSQQRSGPLDPYSSFMETIYTSFLQVTGKKASDGGPCDTMPPLPQNSGPPSLSPRRACTLRNQDLSRLGMEAAQSPARGTPKLSEDGSTPPPPGAAHKAGAGGVHCDPPLGPAFPAALEEAKTDSSACPYSNGVPPDCAGEMEGVSEEMSESPQAQAMYPNLNTVFCENELLSFWLFFRGQAVRTGGARRGRKRKQAAIMHTDKVGLILYAVLHEPSPAVVVHQKPERSVKSKRRRVMR</sequence>
<proteinExistence type="predicted"/>
<name>W5MFA4_LEPOC</name>
<dbReference type="EMBL" id="AHAT01018782">
    <property type="status" value="NOT_ANNOTATED_CDS"/>
    <property type="molecule type" value="Genomic_DNA"/>
</dbReference>
<keyword evidence="3" id="KW-1185">Reference proteome</keyword>
<feature type="compositionally biased region" description="Polar residues" evidence="1">
    <location>
        <begin position="828"/>
        <end position="840"/>
    </location>
</feature>
<dbReference type="Ensembl" id="ENSLOCT00000007071.1">
    <property type="protein sequence ID" value="ENSLOCP00000007063.1"/>
    <property type="gene ID" value="ENSLOCG00000005853.1"/>
</dbReference>
<feature type="compositionally biased region" description="Low complexity" evidence="1">
    <location>
        <begin position="88"/>
        <end position="126"/>
    </location>
</feature>
<feature type="region of interest" description="Disordered" evidence="1">
    <location>
        <begin position="280"/>
        <end position="340"/>
    </location>
</feature>
<feature type="compositionally biased region" description="Low complexity" evidence="1">
    <location>
        <begin position="515"/>
        <end position="533"/>
    </location>
</feature>
<reference evidence="2" key="2">
    <citation type="submission" date="2025-08" db="UniProtKB">
        <authorList>
            <consortium name="Ensembl"/>
        </authorList>
    </citation>
    <scope>IDENTIFICATION</scope>
</reference>
<dbReference type="PANTHER" id="PTHR16112">
    <property type="entry name" value="METHYL-CPG BINDING PROTEIN, DROSOPHILA"/>
    <property type="match status" value="1"/>
</dbReference>
<dbReference type="OMA" id="NTVFCEN"/>
<dbReference type="Proteomes" id="UP000018468">
    <property type="component" value="Linkage group LG4"/>
</dbReference>
<evidence type="ECO:0000256" key="1">
    <source>
        <dbReference type="SAM" id="MobiDB-lite"/>
    </source>
</evidence>
<evidence type="ECO:0000313" key="3">
    <source>
        <dbReference type="Proteomes" id="UP000018468"/>
    </source>
</evidence>
<accession>W5MFA4</accession>
<reference evidence="3" key="1">
    <citation type="submission" date="2011-12" db="EMBL/GenBank/DDBJ databases">
        <title>The Draft Genome of Lepisosteus oculatus.</title>
        <authorList>
            <consortium name="The Broad Institute Genome Assembly &amp; Analysis Group"/>
            <consortium name="Computational R&amp;D Group"/>
            <consortium name="and Sequencing Platform"/>
            <person name="Di Palma F."/>
            <person name="Alfoldi J."/>
            <person name="Johnson J."/>
            <person name="Berlin A."/>
            <person name="Gnerre S."/>
            <person name="Jaffe D."/>
            <person name="MacCallum I."/>
            <person name="Young S."/>
            <person name="Walker B.J."/>
            <person name="Lander E.S."/>
            <person name="Lindblad-Toh K."/>
        </authorList>
    </citation>
    <scope>NUCLEOTIDE SEQUENCE [LARGE SCALE GENOMIC DNA]</scope>
</reference>
<dbReference type="STRING" id="7918.ENSLOCP00000007063"/>
<dbReference type="AlphaFoldDB" id="W5MFA4"/>
<feature type="compositionally biased region" description="Polar residues" evidence="1">
    <location>
        <begin position="280"/>
        <end position="289"/>
    </location>
</feature>
<organism evidence="2 3">
    <name type="scientific">Lepisosteus oculatus</name>
    <name type="common">Spotted gar</name>
    <dbReference type="NCBI Taxonomy" id="7918"/>
    <lineage>
        <taxon>Eukaryota</taxon>
        <taxon>Metazoa</taxon>
        <taxon>Chordata</taxon>
        <taxon>Craniata</taxon>
        <taxon>Vertebrata</taxon>
        <taxon>Euteleostomi</taxon>
        <taxon>Actinopterygii</taxon>
        <taxon>Neopterygii</taxon>
        <taxon>Holostei</taxon>
        <taxon>Semionotiformes</taxon>
        <taxon>Lepisosteidae</taxon>
        <taxon>Lepisosteus</taxon>
    </lineage>
</organism>
<dbReference type="GeneTree" id="ENSGT00970000197062"/>
<feature type="compositionally biased region" description="Polar residues" evidence="1">
    <location>
        <begin position="435"/>
        <end position="451"/>
    </location>
</feature>